<evidence type="ECO:0000313" key="2">
    <source>
        <dbReference type="Proteomes" id="UP000649768"/>
    </source>
</evidence>
<evidence type="ECO:0000313" key="1">
    <source>
        <dbReference type="EMBL" id="MBD8511101.1"/>
    </source>
</evidence>
<gene>
    <name evidence="1" type="ORF">IFO68_00120</name>
</gene>
<dbReference type="Pfam" id="PF08883">
    <property type="entry name" value="DOPA_dioxygen"/>
    <property type="match status" value="1"/>
</dbReference>
<dbReference type="PANTHER" id="PTHR36423:SF2">
    <property type="entry name" value="AFR070WP"/>
    <property type="match status" value="1"/>
</dbReference>
<dbReference type="PIRSF" id="PIRSF028139">
    <property type="entry name" value="DOPA-diox_rel_Mll2280"/>
    <property type="match status" value="1"/>
</dbReference>
<reference evidence="1 2" key="1">
    <citation type="submission" date="2020-09" db="EMBL/GenBank/DDBJ databases">
        <title>Photobacterium sp. CAU 1568 isolated from sand of Sido Beach.</title>
        <authorList>
            <person name="Kim W."/>
        </authorList>
    </citation>
    <scope>NUCLEOTIDE SEQUENCE [LARGE SCALE GENOMIC DNA]</scope>
    <source>
        <strain evidence="1 2">CAU 1568</strain>
    </source>
</reference>
<accession>A0ABR9BI13</accession>
<sequence>MFHAHVYFDLPQLDLAEQVRQRIITERKADILAIYPLVPRLVGPHDKPMFEMHFADNQTGFIDWLDQHREGLSVLIHPVSENELNDHTIHARWLGKQLPVHTEIFTAQRQSFPPET</sequence>
<dbReference type="Gene3D" id="3.30.70.1240">
    <property type="entry name" value="DOPA-like domains"/>
    <property type="match status" value="1"/>
</dbReference>
<protein>
    <submittedName>
        <fullName evidence="1">DOPA 4,5-dioxygenase family protein</fullName>
    </submittedName>
</protein>
<dbReference type="SUPFAM" id="SSF143410">
    <property type="entry name" value="DOPA-like"/>
    <property type="match status" value="1"/>
</dbReference>
<dbReference type="Proteomes" id="UP000649768">
    <property type="component" value="Unassembled WGS sequence"/>
</dbReference>
<comment type="caution">
    <text evidence="1">The sequence shown here is derived from an EMBL/GenBank/DDBJ whole genome shotgun (WGS) entry which is preliminary data.</text>
</comment>
<organism evidence="1 2">
    <name type="scientific">Photobacterium arenosum</name>
    <dbReference type="NCBI Taxonomy" id="2774143"/>
    <lineage>
        <taxon>Bacteria</taxon>
        <taxon>Pseudomonadati</taxon>
        <taxon>Pseudomonadota</taxon>
        <taxon>Gammaproteobacteria</taxon>
        <taxon>Vibrionales</taxon>
        <taxon>Vibrionaceae</taxon>
        <taxon>Photobacterium</taxon>
    </lineage>
</organism>
<dbReference type="InterPro" id="IPR014980">
    <property type="entry name" value="DOPA_dioxygen"/>
</dbReference>
<proteinExistence type="predicted"/>
<keyword evidence="2" id="KW-1185">Reference proteome</keyword>
<dbReference type="RefSeq" id="WP_192013585.1">
    <property type="nucleotide sequence ID" value="NZ_JACYTP010000001.1"/>
</dbReference>
<dbReference type="EMBL" id="JACYTP010000001">
    <property type="protein sequence ID" value="MBD8511101.1"/>
    <property type="molecule type" value="Genomic_DNA"/>
</dbReference>
<dbReference type="InterPro" id="IPR023389">
    <property type="entry name" value="DOPA-like_sf"/>
</dbReference>
<name>A0ABR9BI13_9GAMM</name>
<dbReference type="PANTHER" id="PTHR36423">
    <property type="entry name" value="AFR070WP"/>
    <property type="match status" value="1"/>
</dbReference>